<name>A0A4Y3V805_9ACTN</name>
<evidence type="ECO:0000256" key="1">
    <source>
        <dbReference type="SAM" id="Phobius"/>
    </source>
</evidence>
<keyword evidence="1" id="KW-1133">Transmembrane helix</keyword>
<dbReference type="Gene3D" id="1.10.4160.10">
    <property type="entry name" value="Hydantoin permease"/>
    <property type="match status" value="1"/>
</dbReference>
<dbReference type="Proteomes" id="UP000317881">
    <property type="component" value="Unassembled WGS sequence"/>
</dbReference>
<comment type="caution">
    <text evidence="2">The sequence shown here is derived from an EMBL/GenBank/DDBJ whole genome shotgun (WGS) entry which is preliminary data.</text>
</comment>
<organism evidence="2 3">
    <name type="scientific">Streptomyces spinoverrucosus</name>
    <dbReference type="NCBI Taxonomy" id="284043"/>
    <lineage>
        <taxon>Bacteria</taxon>
        <taxon>Bacillati</taxon>
        <taxon>Actinomycetota</taxon>
        <taxon>Actinomycetes</taxon>
        <taxon>Kitasatosporales</taxon>
        <taxon>Streptomycetaceae</taxon>
        <taxon>Streptomyces</taxon>
    </lineage>
</organism>
<dbReference type="AlphaFoldDB" id="A0A4Y3V805"/>
<reference evidence="2 3" key="1">
    <citation type="submission" date="2019-06" db="EMBL/GenBank/DDBJ databases">
        <title>Whole genome shotgun sequence of Streptomyces spinoverrucosus NBRC 14228.</title>
        <authorList>
            <person name="Hosoyama A."/>
            <person name="Uohara A."/>
            <person name="Ohji S."/>
            <person name="Ichikawa N."/>
        </authorList>
    </citation>
    <scope>NUCLEOTIDE SEQUENCE [LARGE SCALE GENOMIC DNA]</scope>
    <source>
        <strain evidence="2 3">NBRC 14228</strain>
    </source>
</reference>
<proteinExistence type="predicted"/>
<gene>
    <name evidence="2" type="ORF">SSP24_02300</name>
</gene>
<keyword evidence="1" id="KW-0472">Membrane</keyword>
<sequence length="81" mass="9408">MIDDGGRIARGWYDPEARQVFNRRQRGGRYWFAHGWNWRGMTARWVFAVIGVLFTNIPASSWAPRAADHRRLSVPRATLPP</sequence>
<accession>A0A4Y3V805</accession>
<dbReference type="OrthoDB" id="9809167at2"/>
<evidence type="ECO:0000313" key="3">
    <source>
        <dbReference type="Proteomes" id="UP000317881"/>
    </source>
</evidence>
<keyword evidence="3" id="KW-1185">Reference proteome</keyword>
<feature type="transmembrane region" description="Helical" evidence="1">
    <location>
        <begin position="45"/>
        <end position="63"/>
    </location>
</feature>
<keyword evidence="1" id="KW-0812">Transmembrane</keyword>
<dbReference type="EMBL" id="BJND01000003">
    <property type="protein sequence ID" value="GEC02575.1"/>
    <property type="molecule type" value="Genomic_DNA"/>
</dbReference>
<evidence type="ECO:0000313" key="2">
    <source>
        <dbReference type="EMBL" id="GEC02575.1"/>
    </source>
</evidence>
<protein>
    <submittedName>
        <fullName evidence="2">Uncharacterized protein</fullName>
    </submittedName>
</protein>